<evidence type="ECO:0000256" key="4">
    <source>
        <dbReference type="PROSITE-ProRule" id="PRU00169"/>
    </source>
</evidence>
<dbReference type="PANTHER" id="PTHR45339:SF6">
    <property type="entry name" value="SENSORY HISTIDINE PROTEIN KINASE"/>
    <property type="match status" value="1"/>
</dbReference>
<evidence type="ECO:0000313" key="6">
    <source>
        <dbReference type="EMBL" id="EEG31304.1"/>
    </source>
</evidence>
<evidence type="ECO:0000256" key="3">
    <source>
        <dbReference type="ARBA" id="ARBA00024867"/>
    </source>
</evidence>
<dbReference type="GO" id="GO:0000160">
    <property type="term" value="P:phosphorelay signal transduction system"/>
    <property type="evidence" value="ECO:0007669"/>
    <property type="project" value="InterPro"/>
</dbReference>
<comment type="function">
    <text evidence="3">May play the central regulatory role in sporulation. It may be an element of the effector pathway responsible for the activation of sporulation genes in response to nutritional stress. Spo0A may act in concert with spo0H (a sigma factor) to control the expression of some genes that are critical to the sporulation process.</text>
</comment>
<dbReference type="HOGENOM" id="CLU_2022705_0_0_9"/>
<dbReference type="PROSITE" id="PS50110">
    <property type="entry name" value="RESPONSE_REGULATORY"/>
    <property type="match status" value="1"/>
</dbReference>
<gene>
    <name evidence="6" type="ORF">CLOSTMETH_01101</name>
</gene>
<evidence type="ECO:0000256" key="2">
    <source>
        <dbReference type="ARBA" id="ARBA00022553"/>
    </source>
</evidence>
<dbReference type="InterPro" id="IPR011006">
    <property type="entry name" value="CheY-like_superfamily"/>
</dbReference>
<dbReference type="InterPro" id="IPR001789">
    <property type="entry name" value="Sig_transdc_resp-reg_receiver"/>
</dbReference>
<dbReference type="EMBL" id="ACEC01000040">
    <property type="protein sequence ID" value="EEG31304.1"/>
    <property type="molecule type" value="Genomic_DNA"/>
</dbReference>
<reference evidence="6 7" key="1">
    <citation type="submission" date="2009-01" db="EMBL/GenBank/DDBJ databases">
        <authorList>
            <person name="Fulton L."/>
            <person name="Clifton S."/>
            <person name="Fulton B."/>
            <person name="Xu J."/>
            <person name="Minx P."/>
            <person name="Pepin K.H."/>
            <person name="Johnson M."/>
            <person name="Bhonagiri V."/>
            <person name="Nash W.E."/>
            <person name="Mardis E.R."/>
            <person name="Wilson R.K."/>
        </authorList>
    </citation>
    <scope>NUCLEOTIDE SEQUENCE [LARGE SCALE GENOMIC DNA]</scope>
    <source>
        <strain evidence="6 7">DSM 5476</strain>
    </source>
</reference>
<dbReference type="STRING" id="537013.CLOSTMETH_01101"/>
<dbReference type="Pfam" id="PF00072">
    <property type="entry name" value="Response_reg"/>
    <property type="match status" value="1"/>
</dbReference>
<proteinExistence type="predicted"/>
<dbReference type="Gene3D" id="3.40.50.2300">
    <property type="match status" value="1"/>
</dbReference>
<evidence type="ECO:0000313" key="7">
    <source>
        <dbReference type="Proteomes" id="UP000003340"/>
    </source>
</evidence>
<evidence type="ECO:0000259" key="5">
    <source>
        <dbReference type="PROSITE" id="PS50110"/>
    </source>
</evidence>
<feature type="domain" description="Response regulatory" evidence="5">
    <location>
        <begin position="1"/>
        <end position="122"/>
    </location>
</feature>
<dbReference type="PANTHER" id="PTHR45339">
    <property type="entry name" value="HYBRID SIGNAL TRANSDUCTION HISTIDINE KINASE J"/>
    <property type="match status" value="1"/>
</dbReference>
<dbReference type="AlphaFoldDB" id="C0EB84"/>
<protein>
    <recommendedName>
        <fullName evidence="1">Stage 0 sporulation protein A homolog</fullName>
    </recommendedName>
</protein>
<feature type="modified residue" description="4-aspartylphosphate" evidence="4">
    <location>
        <position position="49"/>
    </location>
</feature>
<organism evidence="6 7">
    <name type="scientific">[Clostridium] methylpentosum DSM 5476</name>
    <dbReference type="NCBI Taxonomy" id="537013"/>
    <lineage>
        <taxon>Bacteria</taxon>
        <taxon>Bacillati</taxon>
        <taxon>Bacillota</taxon>
        <taxon>Clostridia</taxon>
        <taxon>Eubacteriales</taxon>
        <taxon>Oscillospiraceae</taxon>
        <taxon>Oscillospiraceae incertae sedis</taxon>
    </lineage>
</organism>
<name>C0EB84_9FIRM</name>
<dbReference type="CDD" id="cd17546">
    <property type="entry name" value="REC_hyHK_CKI1_RcsC-like"/>
    <property type="match status" value="1"/>
</dbReference>
<dbReference type="eggNOG" id="COG0784">
    <property type="taxonomic scope" value="Bacteria"/>
</dbReference>
<keyword evidence="2 4" id="KW-0597">Phosphoprotein</keyword>
<keyword evidence="7" id="KW-1185">Reference proteome</keyword>
<sequence length="122" mass="13020">MEDNELNYEIGRELLNQSGLETGCVADGQQAVELFTSNPPGSFALVLTDIQMPVLDGYGVTRAIRSLGKTAQRPDTSKIAGKGAVLSGASILSTRSTAHSVWKLEKTNQATVKSHEGKQNCN</sequence>
<evidence type="ECO:0000256" key="1">
    <source>
        <dbReference type="ARBA" id="ARBA00018672"/>
    </source>
</evidence>
<comment type="caution">
    <text evidence="6">The sequence shown here is derived from an EMBL/GenBank/DDBJ whole genome shotgun (WGS) entry which is preliminary data.</text>
</comment>
<reference evidence="6 7" key="2">
    <citation type="submission" date="2009-02" db="EMBL/GenBank/DDBJ databases">
        <title>Draft genome sequence of Clostridium methylpentosum (DSM 5476).</title>
        <authorList>
            <person name="Sudarsanam P."/>
            <person name="Ley R."/>
            <person name="Guruge J."/>
            <person name="Turnbaugh P.J."/>
            <person name="Mahowald M."/>
            <person name="Liep D."/>
            <person name="Gordon J."/>
        </authorList>
    </citation>
    <scope>NUCLEOTIDE SEQUENCE [LARGE SCALE GENOMIC DNA]</scope>
    <source>
        <strain evidence="6 7">DSM 5476</strain>
    </source>
</reference>
<dbReference type="Proteomes" id="UP000003340">
    <property type="component" value="Unassembled WGS sequence"/>
</dbReference>
<accession>C0EB84</accession>
<dbReference type="SUPFAM" id="SSF52172">
    <property type="entry name" value="CheY-like"/>
    <property type="match status" value="1"/>
</dbReference>